<organism evidence="1 2">
    <name type="scientific">Paracoccidioides brasiliensis</name>
    <dbReference type="NCBI Taxonomy" id="121759"/>
    <lineage>
        <taxon>Eukaryota</taxon>
        <taxon>Fungi</taxon>
        <taxon>Dikarya</taxon>
        <taxon>Ascomycota</taxon>
        <taxon>Pezizomycotina</taxon>
        <taxon>Eurotiomycetes</taxon>
        <taxon>Eurotiomycetidae</taxon>
        <taxon>Onygenales</taxon>
        <taxon>Ajellomycetaceae</taxon>
        <taxon>Paracoccidioides</taxon>
    </lineage>
</organism>
<dbReference type="EMBL" id="LZYO01000335">
    <property type="protein sequence ID" value="ODH16569.1"/>
    <property type="molecule type" value="Genomic_DNA"/>
</dbReference>
<reference evidence="1 2" key="1">
    <citation type="submission" date="2016-06" db="EMBL/GenBank/DDBJ databases">
        <authorList>
            <person name="Kjaerup R.B."/>
            <person name="Dalgaard T.S."/>
            <person name="Juul-Madsen H.R."/>
        </authorList>
    </citation>
    <scope>NUCLEOTIDE SEQUENCE [LARGE SCALE GENOMIC DNA]</scope>
    <source>
        <strain evidence="1 2">Pb300</strain>
    </source>
</reference>
<evidence type="ECO:0000313" key="1">
    <source>
        <dbReference type="EMBL" id="ODH16569.1"/>
    </source>
</evidence>
<accession>A0A1D2J7X0</accession>
<protein>
    <submittedName>
        <fullName evidence="1">Uncharacterized protein</fullName>
    </submittedName>
</protein>
<dbReference type="Proteomes" id="UP000242814">
    <property type="component" value="Unassembled WGS sequence"/>
</dbReference>
<name>A0A1D2J7X0_PARBR</name>
<gene>
    <name evidence="1" type="ORF">ACO22_06341</name>
</gene>
<dbReference type="AlphaFoldDB" id="A0A1D2J7X0"/>
<sequence length="78" mass="8771">MQPCHQSKGGLEVKCAFSDFPPASEEHANHVQSLEYQQVQCIEEGNLIIELELDHTCAIMWVALVDIGCWTLQVLVDM</sequence>
<evidence type="ECO:0000313" key="2">
    <source>
        <dbReference type="Proteomes" id="UP000242814"/>
    </source>
</evidence>
<proteinExistence type="predicted"/>
<comment type="caution">
    <text evidence="1">The sequence shown here is derived from an EMBL/GenBank/DDBJ whole genome shotgun (WGS) entry which is preliminary data.</text>
</comment>
<dbReference type="VEuPathDB" id="FungiDB:PABG_12384"/>